<dbReference type="SUPFAM" id="SSF48498">
    <property type="entry name" value="Tetracyclin repressor-like, C-terminal domain"/>
    <property type="match status" value="1"/>
</dbReference>
<dbReference type="Gene3D" id="1.10.10.60">
    <property type="entry name" value="Homeodomain-like"/>
    <property type="match status" value="1"/>
</dbReference>
<evidence type="ECO:0000256" key="4">
    <source>
        <dbReference type="ARBA" id="ARBA00023163"/>
    </source>
</evidence>
<evidence type="ECO:0000256" key="3">
    <source>
        <dbReference type="ARBA" id="ARBA00023125"/>
    </source>
</evidence>
<keyword evidence="7" id="KW-1185">Reference proteome</keyword>
<dbReference type="STRING" id="1271860.SAMN05216174_109158"/>
<dbReference type="Proteomes" id="UP000199501">
    <property type="component" value="Unassembled WGS sequence"/>
</dbReference>
<dbReference type="SUPFAM" id="SSF46689">
    <property type="entry name" value="Homeodomain-like"/>
    <property type="match status" value="1"/>
</dbReference>
<dbReference type="OrthoDB" id="5181477at2"/>
<dbReference type="Gene3D" id="1.10.357.10">
    <property type="entry name" value="Tetracycline Repressor, domain 2"/>
    <property type="match status" value="1"/>
</dbReference>
<keyword evidence="4" id="KW-0804">Transcription</keyword>
<protein>
    <submittedName>
        <fullName evidence="6">DNA-binding transcriptional regulator, AcrR family</fullName>
    </submittedName>
</protein>
<evidence type="ECO:0000259" key="5">
    <source>
        <dbReference type="Pfam" id="PF00440"/>
    </source>
</evidence>
<dbReference type="InterPro" id="IPR001647">
    <property type="entry name" value="HTH_TetR"/>
</dbReference>
<keyword evidence="3 6" id="KW-0238">DNA-binding</keyword>
<keyword evidence="2" id="KW-0805">Transcription regulation</keyword>
<evidence type="ECO:0000313" key="7">
    <source>
        <dbReference type="Proteomes" id="UP000199501"/>
    </source>
</evidence>
<organism evidence="6 7">
    <name type="scientific">Actinokineospora iranica</name>
    <dbReference type="NCBI Taxonomy" id="1271860"/>
    <lineage>
        <taxon>Bacteria</taxon>
        <taxon>Bacillati</taxon>
        <taxon>Actinomycetota</taxon>
        <taxon>Actinomycetes</taxon>
        <taxon>Pseudonocardiales</taxon>
        <taxon>Pseudonocardiaceae</taxon>
        <taxon>Actinokineospora</taxon>
    </lineage>
</organism>
<dbReference type="PANTHER" id="PTHR30055:SF175">
    <property type="entry name" value="HTH-TYPE TRANSCRIPTIONAL REPRESSOR KSTR2"/>
    <property type="match status" value="1"/>
</dbReference>
<dbReference type="PANTHER" id="PTHR30055">
    <property type="entry name" value="HTH-TYPE TRANSCRIPTIONAL REGULATOR RUTR"/>
    <property type="match status" value="1"/>
</dbReference>
<accession>A0A1G6TIQ9</accession>
<dbReference type="GO" id="GO:0003700">
    <property type="term" value="F:DNA-binding transcription factor activity"/>
    <property type="evidence" value="ECO:0007669"/>
    <property type="project" value="TreeGrafter"/>
</dbReference>
<name>A0A1G6TIQ9_9PSEU</name>
<gene>
    <name evidence="6" type="ORF">SAMN05216174_109158</name>
</gene>
<evidence type="ECO:0000313" key="6">
    <source>
        <dbReference type="EMBL" id="SDD28744.1"/>
    </source>
</evidence>
<reference evidence="7" key="1">
    <citation type="submission" date="2016-10" db="EMBL/GenBank/DDBJ databases">
        <authorList>
            <person name="Varghese N."/>
            <person name="Submissions S."/>
        </authorList>
    </citation>
    <scope>NUCLEOTIDE SEQUENCE [LARGE SCALE GENOMIC DNA]</scope>
    <source>
        <strain evidence="7">IBRC-M 10403</strain>
    </source>
</reference>
<dbReference type="RefSeq" id="WP_091452856.1">
    <property type="nucleotide sequence ID" value="NZ_FMZZ01000009.1"/>
</dbReference>
<dbReference type="Pfam" id="PF00440">
    <property type="entry name" value="TetR_N"/>
    <property type="match status" value="1"/>
</dbReference>
<evidence type="ECO:0000256" key="2">
    <source>
        <dbReference type="ARBA" id="ARBA00023015"/>
    </source>
</evidence>
<keyword evidence="1" id="KW-0678">Repressor</keyword>
<dbReference type="InterPro" id="IPR050109">
    <property type="entry name" value="HTH-type_TetR-like_transc_reg"/>
</dbReference>
<dbReference type="InterPro" id="IPR036271">
    <property type="entry name" value="Tet_transcr_reg_TetR-rel_C_sf"/>
</dbReference>
<sequence>MSRPTRRAPTARQTALLEELLAVFLAEGFAETTLDDFAARLHCSKSTLYALAPSKEQLARKVVGHFFRVATERVEKRVAGAADAAERITRYLSGAAEELGVASAKFVADVSEFPATREVYRRNAEAAAARIGAFIREGVADGVFREVHARLVAEMAGWLIEGIQAGVLGARAGVSDAEAFAGLADLILGGLAPGGNAMGQAESRRGL</sequence>
<dbReference type="AlphaFoldDB" id="A0A1G6TIQ9"/>
<proteinExistence type="predicted"/>
<dbReference type="InterPro" id="IPR009057">
    <property type="entry name" value="Homeodomain-like_sf"/>
</dbReference>
<evidence type="ECO:0000256" key="1">
    <source>
        <dbReference type="ARBA" id="ARBA00022491"/>
    </source>
</evidence>
<feature type="domain" description="HTH tetR-type" evidence="5">
    <location>
        <begin position="17"/>
        <end position="60"/>
    </location>
</feature>
<dbReference type="GO" id="GO:0000976">
    <property type="term" value="F:transcription cis-regulatory region binding"/>
    <property type="evidence" value="ECO:0007669"/>
    <property type="project" value="TreeGrafter"/>
</dbReference>
<dbReference type="EMBL" id="FMZZ01000009">
    <property type="protein sequence ID" value="SDD28744.1"/>
    <property type="molecule type" value="Genomic_DNA"/>
</dbReference>